<name>A0A939BBZ2_9FIRM</name>
<reference evidence="7" key="2">
    <citation type="journal article" date="2021" name="Sci. Rep.">
        <title>The distribution of antibiotic resistance genes in chicken gut microbiota commensals.</title>
        <authorList>
            <person name="Juricova H."/>
            <person name="Matiasovicova J."/>
            <person name="Kubasova T."/>
            <person name="Cejkova D."/>
            <person name="Rychlik I."/>
        </authorList>
    </citation>
    <scope>NUCLEOTIDE SEQUENCE</scope>
    <source>
        <strain evidence="7">An559</strain>
    </source>
</reference>
<comment type="subcellular location">
    <subcellularLocation>
        <location evidence="1">Membrane</location>
        <topology evidence="1">Multi-pass membrane protein</topology>
    </subcellularLocation>
</comment>
<feature type="transmembrane region" description="Helical" evidence="5">
    <location>
        <begin position="15"/>
        <end position="33"/>
    </location>
</feature>
<evidence type="ECO:0000256" key="1">
    <source>
        <dbReference type="ARBA" id="ARBA00004141"/>
    </source>
</evidence>
<feature type="transmembrane region" description="Helical" evidence="5">
    <location>
        <begin position="690"/>
        <end position="711"/>
    </location>
</feature>
<evidence type="ECO:0000313" key="8">
    <source>
        <dbReference type="Proteomes" id="UP000774750"/>
    </source>
</evidence>
<keyword evidence="4 5" id="KW-0472">Membrane</keyword>
<reference evidence="7" key="1">
    <citation type="submission" date="2020-08" db="EMBL/GenBank/DDBJ databases">
        <authorList>
            <person name="Cejkova D."/>
            <person name="Kubasova T."/>
            <person name="Jahodarova E."/>
            <person name="Rychlik I."/>
        </authorList>
    </citation>
    <scope>NUCLEOTIDE SEQUENCE</scope>
    <source>
        <strain evidence="7">An559</strain>
    </source>
</reference>
<dbReference type="EMBL" id="JACJKY010000001">
    <property type="protein sequence ID" value="MBM6919779.1"/>
    <property type="molecule type" value="Genomic_DNA"/>
</dbReference>
<evidence type="ECO:0000256" key="3">
    <source>
        <dbReference type="ARBA" id="ARBA00022989"/>
    </source>
</evidence>
<feature type="transmembrane region" description="Helical" evidence="5">
    <location>
        <begin position="449"/>
        <end position="473"/>
    </location>
</feature>
<feature type="transmembrane region" description="Helical" evidence="5">
    <location>
        <begin position="768"/>
        <end position="789"/>
    </location>
</feature>
<dbReference type="GO" id="GO:0016020">
    <property type="term" value="C:membrane"/>
    <property type="evidence" value="ECO:0007669"/>
    <property type="project" value="UniProtKB-SubCell"/>
</dbReference>
<protein>
    <submittedName>
        <fullName evidence="7">ABC transporter permease</fullName>
    </submittedName>
</protein>
<feature type="transmembrane region" description="Helical" evidence="5">
    <location>
        <begin position="636"/>
        <end position="655"/>
    </location>
</feature>
<dbReference type="Pfam" id="PF12698">
    <property type="entry name" value="ABC2_membrane_3"/>
    <property type="match status" value="1"/>
</dbReference>
<evidence type="ECO:0000256" key="2">
    <source>
        <dbReference type="ARBA" id="ARBA00022692"/>
    </source>
</evidence>
<evidence type="ECO:0000256" key="4">
    <source>
        <dbReference type="ARBA" id="ARBA00023136"/>
    </source>
</evidence>
<feature type="transmembrane region" description="Helical" evidence="5">
    <location>
        <begin position="391"/>
        <end position="413"/>
    </location>
</feature>
<keyword evidence="3 5" id="KW-1133">Transmembrane helix</keyword>
<dbReference type="Proteomes" id="UP000774750">
    <property type="component" value="Unassembled WGS sequence"/>
</dbReference>
<dbReference type="RefSeq" id="WP_204443929.1">
    <property type="nucleotide sequence ID" value="NZ_JACJKY010000001.1"/>
</dbReference>
<keyword evidence="8" id="KW-1185">Reference proteome</keyword>
<dbReference type="InterPro" id="IPR013525">
    <property type="entry name" value="ABC2_TM"/>
</dbReference>
<feature type="transmembrane region" description="Helical" evidence="5">
    <location>
        <begin position="332"/>
        <end position="350"/>
    </location>
</feature>
<feature type="transmembrane region" description="Helical" evidence="5">
    <location>
        <begin position="241"/>
        <end position="272"/>
    </location>
</feature>
<dbReference type="AlphaFoldDB" id="A0A939BBZ2"/>
<feature type="domain" description="ABC-2 type transporter transmembrane" evidence="6">
    <location>
        <begin position="147"/>
        <end position="408"/>
    </location>
</feature>
<feature type="transmembrane region" description="Helical" evidence="5">
    <location>
        <begin position="300"/>
        <end position="325"/>
    </location>
</feature>
<dbReference type="GO" id="GO:0140359">
    <property type="term" value="F:ABC-type transporter activity"/>
    <property type="evidence" value="ECO:0007669"/>
    <property type="project" value="InterPro"/>
</dbReference>
<sequence length="796" mass="89971">MQFGYELYKLATKKMFYLFLAIVLVGNGVLFFISRQDSFLIDEILPRYREILAEYEGLSTEETIDRLREVETKLDAYSQILGVSGIPDEAQRQQQLDELQKQFPKEYDDYVKHPEQVKALQQDEFVYRRLIQEANYIEGFDESIDNIKAQAEKMQQISIFGQKGTFSYNNIMKTPEDFAPLRSLPLSFGDSTGLTAASTFRITDGLLLLFSFFLCFLLFLQEKESGLFTLLRTAKNGRARLAGAKLLSAVLIVFIVSLICYGTIFASAAYIYGGFGDLSRYVQSMQAFSRCTIPMTVGQYIIVFLLSKAAAMLLITLLFAAVFSLSSSSGQAYVLIGIVICINFVTYLLIPPYSYLNLFKYMNFFELTDTYALYAQYQNINLFTLPVDRVLFSYGFSACLAVLSVAGIFLVFVKGIKLRGAAFLQKASDRIARLLARVRKSSRLFSHELFKLLIGGKAAVLLLAVILLTIYGLRQTELFLYTQEQVYVEYANTLAGALNDQKIQYIEAERASLDAIGEEISALYEKAALGEISSQDAEIQATLLRNRQQEKEEPLRVIEQQSAYLQTLKETRGITGAFVNVRYTKEFFDRPESGQVTSILYIFLLIFAASYLVSYEYQTGMVRIVTAAKHGKRRLFFTKYGVLFLFAIVLWAVLYSRELIDMMRFFPIGDLNVPIQSIEQFSEIPVSMSIGTYLFCLYGLRLFGGLIVCAFTLSLSVFRIRRAFLILISSAVFLLPMLFEMLGLFSLLSFTANGLFCLNEISALPDGFFTAIIEAIVFALLCGAFGLAAKRRFCNE</sequence>
<proteinExistence type="predicted"/>
<comment type="caution">
    <text evidence="7">The sequence shown here is derived from an EMBL/GenBank/DDBJ whole genome shotgun (WGS) entry which is preliminary data.</text>
</comment>
<gene>
    <name evidence="7" type="ORF">H6A12_01175</name>
</gene>
<evidence type="ECO:0000313" key="7">
    <source>
        <dbReference type="EMBL" id="MBM6919779.1"/>
    </source>
</evidence>
<evidence type="ECO:0000259" key="6">
    <source>
        <dbReference type="Pfam" id="PF12698"/>
    </source>
</evidence>
<evidence type="ECO:0000256" key="5">
    <source>
        <dbReference type="SAM" id="Phobius"/>
    </source>
</evidence>
<keyword evidence="2 5" id="KW-0812">Transmembrane</keyword>
<feature type="transmembrane region" description="Helical" evidence="5">
    <location>
        <begin position="723"/>
        <end position="748"/>
    </location>
</feature>
<accession>A0A939BBZ2</accession>
<organism evidence="7 8">
    <name type="scientific">Merdimmobilis hominis</name>
    <dbReference type="NCBI Taxonomy" id="2897707"/>
    <lineage>
        <taxon>Bacteria</taxon>
        <taxon>Bacillati</taxon>
        <taxon>Bacillota</taxon>
        <taxon>Clostridia</taxon>
        <taxon>Eubacteriales</taxon>
        <taxon>Oscillospiraceae</taxon>
        <taxon>Merdimmobilis</taxon>
    </lineage>
</organism>
<feature type="transmembrane region" description="Helical" evidence="5">
    <location>
        <begin position="598"/>
        <end position="615"/>
    </location>
</feature>